<comment type="caution">
    <text evidence="1">The sequence shown here is derived from an EMBL/GenBank/DDBJ whole genome shotgun (WGS) entry which is preliminary data.</text>
</comment>
<dbReference type="EMBL" id="JBIQWL010000008">
    <property type="protein sequence ID" value="MFH8252314.1"/>
    <property type="molecule type" value="Genomic_DNA"/>
</dbReference>
<dbReference type="Proteomes" id="UP001610861">
    <property type="component" value="Unassembled WGS sequence"/>
</dbReference>
<accession>A0ABW7QG33</accession>
<evidence type="ECO:0000313" key="2">
    <source>
        <dbReference type="Proteomes" id="UP001610861"/>
    </source>
</evidence>
<dbReference type="RefSeq" id="WP_397557741.1">
    <property type="nucleotide sequence ID" value="NZ_JBIQWL010000008.1"/>
</dbReference>
<organism evidence="1 2">
    <name type="scientific">Microbacterium alkaliflavum</name>
    <dbReference type="NCBI Taxonomy" id="3248839"/>
    <lineage>
        <taxon>Bacteria</taxon>
        <taxon>Bacillati</taxon>
        <taxon>Actinomycetota</taxon>
        <taxon>Actinomycetes</taxon>
        <taxon>Micrococcales</taxon>
        <taxon>Microbacteriaceae</taxon>
        <taxon>Microbacterium</taxon>
    </lineage>
</organism>
<gene>
    <name evidence="1" type="ORF">ACH3VR_18255</name>
</gene>
<dbReference type="SUPFAM" id="SSF52833">
    <property type="entry name" value="Thioredoxin-like"/>
    <property type="match status" value="1"/>
</dbReference>
<keyword evidence="2" id="KW-1185">Reference proteome</keyword>
<proteinExistence type="predicted"/>
<reference evidence="1 2" key="1">
    <citation type="submission" date="2024-09" db="EMBL/GenBank/DDBJ databases">
        <authorList>
            <person name="Pan X."/>
        </authorList>
    </citation>
    <scope>NUCLEOTIDE SEQUENCE [LARGE SCALE GENOMIC DNA]</scope>
    <source>
        <strain evidence="1 2">B2969</strain>
    </source>
</reference>
<protein>
    <submittedName>
        <fullName evidence="1">SCO family protein</fullName>
    </submittedName>
</protein>
<dbReference type="Gene3D" id="3.40.30.10">
    <property type="entry name" value="Glutaredoxin"/>
    <property type="match status" value="1"/>
</dbReference>
<name>A0ABW7QG33_9MICO</name>
<dbReference type="InterPro" id="IPR036249">
    <property type="entry name" value="Thioredoxin-like_sf"/>
</dbReference>
<evidence type="ECO:0000313" key="1">
    <source>
        <dbReference type="EMBL" id="MFH8252314.1"/>
    </source>
</evidence>
<sequence>MPQPVDALIADLLARPVTAADLRQDAAHAQGLSAADAERVRAHLLASFEARGMPADVAPVVAEELRTSQSPVVLAGAARAVRGDRGGDWAELLQGAADRIATSDVFVRWQPGVVAPSWMRTARGELLATIDELHAAREAPSIGIPTPSFEVDAAALRAIAVEDQDGRASTLADLIEGETVLAFFYTRCMNPARCSLTITRLAALAGGDRAVVAMSYDPAFDSPARLRRYGADRGFAFGERARLVRTVDAWPAVRELFGLRVGYGPSTVNEHARELFLVRRAGEGVVVQGLDPDAIADVATLDRYFVASE</sequence>